<keyword evidence="5 10" id="KW-0067">ATP-binding</keyword>
<keyword evidence="3 10" id="KW-0132">Cell division</keyword>
<evidence type="ECO:0000256" key="9">
    <source>
        <dbReference type="ARBA" id="ARBA00023316"/>
    </source>
</evidence>
<dbReference type="InterPro" id="IPR005863">
    <property type="entry name" value="UDP-N-AcMur_synth"/>
</dbReference>
<dbReference type="HAMAP" id="MF_02019">
    <property type="entry name" value="MurF"/>
    <property type="match status" value="1"/>
</dbReference>
<name>A0A6S6TDJ7_9GAMM</name>
<keyword evidence="2 10" id="KW-0436">Ligase</keyword>
<feature type="domain" description="Mur ligase central" evidence="13">
    <location>
        <begin position="105"/>
        <end position="287"/>
    </location>
</feature>
<evidence type="ECO:0000256" key="10">
    <source>
        <dbReference type="HAMAP-Rule" id="MF_02019"/>
    </source>
</evidence>
<evidence type="ECO:0000256" key="2">
    <source>
        <dbReference type="ARBA" id="ARBA00022598"/>
    </source>
</evidence>
<feature type="domain" description="Mur ligase C-terminal" evidence="12">
    <location>
        <begin position="309"/>
        <end position="428"/>
    </location>
</feature>
<feature type="binding site" evidence="10">
    <location>
        <begin position="106"/>
        <end position="112"/>
    </location>
    <ligand>
        <name>ATP</name>
        <dbReference type="ChEBI" id="CHEBI:30616"/>
    </ligand>
</feature>
<dbReference type="GO" id="GO:0008360">
    <property type="term" value="P:regulation of cell shape"/>
    <property type="evidence" value="ECO:0007669"/>
    <property type="project" value="UniProtKB-KW"/>
</dbReference>
<evidence type="ECO:0000256" key="5">
    <source>
        <dbReference type="ARBA" id="ARBA00022840"/>
    </source>
</evidence>
<evidence type="ECO:0000256" key="6">
    <source>
        <dbReference type="ARBA" id="ARBA00022960"/>
    </source>
</evidence>
<proteinExistence type="inferred from homology"/>
<keyword evidence="6 10" id="KW-0133">Cell shape</keyword>
<evidence type="ECO:0000313" key="14">
    <source>
        <dbReference type="EMBL" id="CAA6816297.1"/>
    </source>
</evidence>
<dbReference type="GO" id="GO:0009252">
    <property type="term" value="P:peptidoglycan biosynthetic process"/>
    <property type="evidence" value="ECO:0007669"/>
    <property type="project" value="UniProtKB-UniRule"/>
</dbReference>
<dbReference type="GO" id="GO:0047480">
    <property type="term" value="F:UDP-N-acetylmuramoyl-tripeptide-D-alanyl-D-alanine ligase activity"/>
    <property type="evidence" value="ECO:0007669"/>
    <property type="project" value="UniProtKB-UniRule"/>
</dbReference>
<evidence type="ECO:0000256" key="8">
    <source>
        <dbReference type="ARBA" id="ARBA00023306"/>
    </source>
</evidence>
<keyword evidence="8 10" id="KW-0131">Cell cycle</keyword>
<dbReference type="GO" id="GO:0005524">
    <property type="term" value="F:ATP binding"/>
    <property type="evidence" value="ECO:0007669"/>
    <property type="project" value="UniProtKB-UniRule"/>
</dbReference>
<dbReference type="PANTHER" id="PTHR43024">
    <property type="entry name" value="UDP-N-ACETYLMURAMOYL-TRIPEPTIDE--D-ALANYL-D-ALANINE LIGASE"/>
    <property type="match status" value="1"/>
</dbReference>
<comment type="subcellular location">
    <subcellularLocation>
        <location evidence="10 11">Cytoplasm</location>
    </subcellularLocation>
</comment>
<dbReference type="InterPro" id="IPR036615">
    <property type="entry name" value="Mur_ligase_C_dom_sf"/>
</dbReference>
<dbReference type="Gene3D" id="3.40.1190.10">
    <property type="entry name" value="Mur-like, catalytic domain"/>
    <property type="match status" value="1"/>
</dbReference>
<sequence>MSWLMLSDIAQMANGELIGNDVMINAVSTDSRAVKNDEIFIALVGERFDAHDFIADFENKAAAIFVSKQMDVELPQVLVDDTRLAMGRLAAAWRQRFTKPVIGLTGSNGKTTLKEMLTAVLSQNANVLATKGNLNNDIGMPLTLLEIREEHEFAVIEMGANHFGEIAYLTNISRPDIAVINNAGPAHLEGFGDIKGVSRAKGEIFNGLSEEGIAVINQDDTYAEYWVELNTERRIMGFGLQGEADVTGQYHGGGKLTINSKGNTIEVQLNLLGKHNAMNALAATALASVLNIELTQIKQGLESLQAVPGRLALQQGQQGITLIDDTYNANPSSAKAGIDVLAEMSGSRMMILGDMGELGDDVAALHGEIGVHAKQAGIESLFCLGEYSKQACAEFGEQEHAFDDLDEMLNVIKSKLQSDMTILVKGSRSMRMERVISALQQPQEGV</sequence>
<accession>A0A6S6TDJ7</accession>
<organism evidence="14">
    <name type="scientific">uncultured Thiotrichaceae bacterium</name>
    <dbReference type="NCBI Taxonomy" id="298394"/>
    <lineage>
        <taxon>Bacteria</taxon>
        <taxon>Pseudomonadati</taxon>
        <taxon>Pseudomonadota</taxon>
        <taxon>Gammaproteobacteria</taxon>
        <taxon>Thiotrichales</taxon>
        <taxon>Thiotrichaceae</taxon>
        <taxon>environmental samples</taxon>
    </lineage>
</organism>
<dbReference type="EC" id="6.3.2.10" evidence="10 11"/>
<comment type="pathway">
    <text evidence="10 11">Cell wall biogenesis; peptidoglycan biosynthesis.</text>
</comment>
<evidence type="ECO:0000259" key="12">
    <source>
        <dbReference type="Pfam" id="PF02875"/>
    </source>
</evidence>
<dbReference type="EMBL" id="CACVAY010000075">
    <property type="protein sequence ID" value="CAA6816297.1"/>
    <property type="molecule type" value="Genomic_DNA"/>
</dbReference>
<keyword evidence="4 10" id="KW-0547">Nucleotide-binding</keyword>
<evidence type="ECO:0000256" key="11">
    <source>
        <dbReference type="RuleBase" id="RU004136"/>
    </source>
</evidence>
<dbReference type="UniPathway" id="UPA00219"/>
<dbReference type="SUPFAM" id="SSF53623">
    <property type="entry name" value="MurD-like peptide ligases, catalytic domain"/>
    <property type="match status" value="1"/>
</dbReference>
<dbReference type="SUPFAM" id="SSF63418">
    <property type="entry name" value="MurE/MurF N-terminal domain"/>
    <property type="match status" value="1"/>
</dbReference>
<dbReference type="Pfam" id="PF08245">
    <property type="entry name" value="Mur_ligase_M"/>
    <property type="match status" value="1"/>
</dbReference>
<dbReference type="InterPro" id="IPR004101">
    <property type="entry name" value="Mur_ligase_C"/>
</dbReference>
<dbReference type="InterPro" id="IPR013221">
    <property type="entry name" value="Mur_ligase_cen"/>
</dbReference>
<keyword evidence="1 10" id="KW-0963">Cytoplasm</keyword>
<dbReference type="SUPFAM" id="SSF53244">
    <property type="entry name" value="MurD-like peptide ligases, peptide-binding domain"/>
    <property type="match status" value="1"/>
</dbReference>
<keyword evidence="7 10" id="KW-0573">Peptidoglycan synthesis</keyword>
<dbReference type="Gene3D" id="3.40.1390.10">
    <property type="entry name" value="MurE/MurF, N-terminal domain"/>
    <property type="match status" value="1"/>
</dbReference>
<dbReference type="GO" id="GO:0051301">
    <property type="term" value="P:cell division"/>
    <property type="evidence" value="ECO:0007669"/>
    <property type="project" value="UniProtKB-KW"/>
</dbReference>
<dbReference type="InterPro" id="IPR035911">
    <property type="entry name" value="MurE/MurF_N"/>
</dbReference>
<evidence type="ECO:0000256" key="4">
    <source>
        <dbReference type="ARBA" id="ARBA00022741"/>
    </source>
</evidence>
<dbReference type="Pfam" id="PF02875">
    <property type="entry name" value="Mur_ligase_C"/>
    <property type="match status" value="1"/>
</dbReference>
<comment type="catalytic activity">
    <reaction evidence="10 11">
        <text>D-alanyl-D-alanine + UDP-N-acetyl-alpha-D-muramoyl-L-alanyl-gamma-D-glutamyl-meso-2,6-diaminopimelate + ATP = UDP-N-acetyl-alpha-D-muramoyl-L-alanyl-gamma-D-glutamyl-meso-2,6-diaminopimeloyl-D-alanyl-D-alanine + ADP + phosphate + H(+)</text>
        <dbReference type="Rhea" id="RHEA:28374"/>
        <dbReference type="ChEBI" id="CHEBI:15378"/>
        <dbReference type="ChEBI" id="CHEBI:30616"/>
        <dbReference type="ChEBI" id="CHEBI:43474"/>
        <dbReference type="ChEBI" id="CHEBI:57822"/>
        <dbReference type="ChEBI" id="CHEBI:61386"/>
        <dbReference type="ChEBI" id="CHEBI:83905"/>
        <dbReference type="ChEBI" id="CHEBI:456216"/>
        <dbReference type="EC" id="6.3.2.10"/>
    </reaction>
</comment>
<evidence type="ECO:0000259" key="13">
    <source>
        <dbReference type="Pfam" id="PF08245"/>
    </source>
</evidence>
<dbReference type="GO" id="GO:0071555">
    <property type="term" value="P:cell wall organization"/>
    <property type="evidence" value="ECO:0007669"/>
    <property type="project" value="UniProtKB-KW"/>
</dbReference>
<dbReference type="Gene3D" id="3.90.190.20">
    <property type="entry name" value="Mur ligase, C-terminal domain"/>
    <property type="match status" value="1"/>
</dbReference>
<evidence type="ECO:0000256" key="1">
    <source>
        <dbReference type="ARBA" id="ARBA00022490"/>
    </source>
</evidence>
<comment type="similarity">
    <text evidence="10">Belongs to the MurCDEF family. MurF subfamily.</text>
</comment>
<dbReference type="InterPro" id="IPR036565">
    <property type="entry name" value="Mur-like_cat_sf"/>
</dbReference>
<dbReference type="InterPro" id="IPR051046">
    <property type="entry name" value="MurCDEF_CellWall_CoF430Synth"/>
</dbReference>
<evidence type="ECO:0000256" key="3">
    <source>
        <dbReference type="ARBA" id="ARBA00022618"/>
    </source>
</evidence>
<keyword evidence="9 10" id="KW-0961">Cell wall biogenesis/degradation</keyword>
<dbReference type="AlphaFoldDB" id="A0A6S6TDJ7"/>
<dbReference type="GO" id="GO:0005737">
    <property type="term" value="C:cytoplasm"/>
    <property type="evidence" value="ECO:0007669"/>
    <property type="project" value="UniProtKB-SubCell"/>
</dbReference>
<dbReference type="NCBIfam" id="TIGR01143">
    <property type="entry name" value="murF"/>
    <property type="match status" value="1"/>
</dbReference>
<reference evidence="14" key="1">
    <citation type="submission" date="2020-01" db="EMBL/GenBank/DDBJ databases">
        <authorList>
            <person name="Meier V. D."/>
            <person name="Meier V D."/>
        </authorList>
    </citation>
    <scope>NUCLEOTIDE SEQUENCE</scope>
    <source>
        <strain evidence="14">HLG_WM_MAG_07</strain>
    </source>
</reference>
<comment type="function">
    <text evidence="10 11">Involved in cell wall formation. Catalyzes the final step in the synthesis of UDP-N-acetylmuramoyl-pentapeptide, the precursor of murein.</text>
</comment>
<evidence type="ECO:0000256" key="7">
    <source>
        <dbReference type="ARBA" id="ARBA00022984"/>
    </source>
</evidence>
<dbReference type="PANTHER" id="PTHR43024:SF1">
    <property type="entry name" value="UDP-N-ACETYLMURAMOYL-TRIPEPTIDE--D-ALANYL-D-ALANINE LIGASE"/>
    <property type="match status" value="1"/>
</dbReference>
<protein>
    <recommendedName>
        <fullName evidence="10 11">UDP-N-acetylmuramoyl-tripeptide--D-alanyl-D-alanine ligase</fullName>
        <ecNumber evidence="10 11">6.3.2.10</ecNumber>
    </recommendedName>
    <alternativeName>
        <fullName evidence="10">D-alanyl-D-alanine-adding enzyme</fullName>
    </alternativeName>
</protein>
<gene>
    <name evidence="10" type="primary">murF</name>
    <name evidence="14" type="ORF">HELGO_WM16886</name>
</gene>